<name>A0A6C0G1X4_9BACL</name>
<dbReference type="Gene3D" id="1.10.101.10">
    <property type="entry name" value="PGBD-like superfamily/PGBD"/>
    <property type="match status" value="2"/>
</dbReference>
<dbReference type="InterPro" id="IPR046839">
    <property type="entry name" value="ABC_toxin_N"/>
</dbReference>
<feature type="domain" description="Neuraminidase-like" evidence="3">
    <location>
        <begin position="2124"/>
        <end position="2259"/>
    </location>
</feature>
<dbReference type="InterPro" id="IPR036365">
    <property type="entry name" value="PGBD-like_sf"/>
</dbReference>
<feature type="domain" description="ABC toxin N-terminal" evidence="4">
    <location>
        <begin position="1977"/>
        <end position="2094"/>
    </location>
</feature>
<dbReference type="InterPro" id="IPR002477">
    <property type="entry name" value="Peptidoglycan-bd-like"/>
</dbReference>
<gene>
    <name evidence="5" type="ORF">GXP70_16130</name>
</gene>
<dbReference type="Pfam" id="PF01471">
    <property type="entry name" value="PG_binding_1"/>
    <property type="match status" value="1"/>
</dbReference>
<feature type="domain" description="Peptidoglycan binding-like" evidence="2">
    <location>
        <begin position="148"/>
        <end position="207"/>
    </location>
</feature>
<dbReference type="Pfam" id="PF20220">
    <property type="entry name" value="ABC_toxin_N"/>
    <property type="match status" value="1"/>
</dbReference>
<evidence type="ECO:0000313" key="5">
    <source>
        <dbReference type="EMBL" id="QHT61334.1"/>
    </source>
</evidence>
<proteinExistence type="predicted"/>
<evidence type="ECO:0008006" key="7">
    <source>
        <dbReference type="Google" id="ProtNLM"/>
    </source>
</evidence>
<evidence type="ECO:0000259" key="2">
    <source>
        <dbReference type="Pfam" id="PF01471"/>
    </source>
</evidence>
<reference evidence="5 6" key="1">
    <citation type="submission" date="2020-01" db="EMBL/GenBank/DDBJ databases">
        <title>Paenibacillus sp. nov., isolated from tomato rhizosphere.</title>
        <authorList>
            <person name="Weon H.-Y."/>
            <person name="Lee S.A."/>
        </authorList>
    </citation>
    <scope>NUCLEOTIDE SEQUENCE [LARGE SCALE GENOMIC DNA]</scope>
    <source>
        <strain evidence="5 6">12200R-189</strain>
    </source>
</reference>
<evidence type="ECO:0000313" key="6">
    <source>
        <dbReference type="Proteomes" id="UP000476064"/>
    </source>
</evidence>
<dbReference type="Proteomes" id="UP000476064">
    <property type="component" value="Chromosome"/>
</dbReference>
<accession>A0A6C0G1X4</accession>
<sequence>MNKITFPLQPGDRSPEVGDLQAALQLLLDKAMMMSGNESFRRELGALLQQERVDQIYKDGTIKLVSIFQEERHLADSGVVDEATAAAINDLLQKLGALDEGWAQLAEALKTQGQTLNAINAGTDHLASIDEKIGTLGRTAAPLSLNMQGEAVKDLHAKLASLGVTLPASETGSGIFGVGTHDALLQLQATFDLAQTGVLDDGTRNALVTAVGNVALPRRVEGRIFMDNGLPAAKIKLRIVNRGFGEDETLLGEAETDDQGFYALPYDLDNSAAHIEVRTLDSDLNEVRLSMPKFNAGRYEVLNLVAPSTVTSQANEFALMSGDLKGIIGDDLSKLARAQENGNSYDLSMLNETTNWDARLIARAASAAKLSPITGIRHDALYGAIRAGLPDDPEALAMVTPEAFATALTRAHEAGVITLTMDQITAAARSFEAFALAARRKRIVPGALSSVGDMLAKLNLEQAHKDEFEKLLMQYDDDDEQLWMEAKKRSIPIADLQLQGKLAYLTLNNAPLSESLMNEIGSQENLAHLVEQDLYTPKEWSARLDSMASENRVVIPEKLAGLIPSAYSQKELNDRRDAYAGDLARKVRQSFPTQVIHRMLEKKDLRLGSRHDEMKAPVQSVLKNALDKGFQLGRTPVEQFLRHHGESLFDGFTDTDKRLAEEGVKLLTRAYQMTPSDDAMTILLDLGFTSARQVAAIPKAAFIERYAQDFGSHTVTEVIWDKSVQITSSTFNIYTLAKKIDSTPTITAITGTTERHDKAKRDLKSLLKDYPTMESLFDSMDYCECEHCRSVLSPAAYLVDLLRFVDPSEQDWAHALKDWEKTHNGRTYASYDYFKPYEALAKRRPDIPYLPLTCENTNTAMPYIDLVNEILEYYVAYSEMDAKAVRDTGEATSAELIAEPQNIIPEAYETLQDAIYPLSLPFDLWLETIRRFCGYFETPFWQVLDTFRPSHELFEPAEAPAEAYYRVHIFSEFLGLTPVEYALYTAPNIASWPRLYGYGTESGSEAIPILTSAKTLSRRLDVTYKELIELVQTEFVNPNLHALVTLRKLGLDVQEVFRYKKHPEYAPLEPEEEDEFERRLTALTEKFKPHFDAAQWLDLSWQAEEFEQIVVLKDPDSGGGLDLAELRYSDGSEADAMVFIKLNVFVRLWKRLGWTMEETDLALTAFCRLPVNEAITDAALGNAMQTALVYLAHLKELSERLQAGTDSRIKLLMLWSERMPTKGKNSLYAQLFLTRNILKEDAVFDDPWGNYLSDPDLFLADHLPAIQAALNLTADEISLILQDSSKGDEREVHKAKLLLSTVSTLYRYGLLAKALKLSVSEMISLKTLSGLNPFHLLSPNALSGIEDDYPLKQTLAFVRLAQEVKASTFTINDLNYLFRHRMDPNGSYREDGGSKDWIRLLAAQLHAIAADFAIPDVSASVSDDELRQAMGMAYAPDVVELLLDKAVYSATKEDVPPKHRLDPAGYAINGVNVSYDENRQQQKVTYTGVLTSADKNALLDAIPEPLPGDQDSIAARQIYAELLDDIALDSSAQFEAFFSKNFDGSLNFNELYGNEVNVSRDAKRQKIVATILPLLQAKLTRRAIVQAMTSQTGGDPTLIEALLTNREFLALPDAPDKALLSMLEGLGRRGFSVKFSPSDAEKQPESTERIEIKEDDECQEATWEGFIEVPLDGEYRLYAILGKEAAKVELSIDQSAIAFAKGGIAAKEGDELSALLSLKPGVLYAFHLTASNLQSGAFQLLIKGETTPKQQLGKLVIMIPRNELNEAERAYTMAAKALQLAQGLGLSEREVRHMLTNPSDFGGVNWRLLPTEERPAGVDAGEEVRDEQAVDPAVASFSGFMPLVRYASLKRDLAGGSDDLIAVFEYARLRFEDSEKAARIEALCERIAALTRRRSSEVQLAAAELKMKEPVHFADEALVGRLWQALQFVERFGISVSTLKTWLTAKPDAAVAMNVRRTVKARYEPETWQRLAQAIFDPLRQRQRDALVAYIMHANEQLVSVEKLFEYFLIDPGTEPIVQTSRLRLAISSVQTFIQRCFLNLEPSVHPSVLNAQHWSWMKRYRVWEANRKIYLYPENWLEPEWRDDKTHLYQELESSLLQGDVTNQLAEDALYVYLKKLDQLARLEIVTMYAEEKPLGPPTIHVIGRTYMSPRQYFYRSYAYHMWTPWEPVTADIDGDHLVAVMWRERLHLFWLTFMEKVEESPTGPRTNETGSLGDIQLKTLINDAATVSKGAVSRSLDIQLNWSEYFQGEWTVRESGGFGNTIASQPFDASQVFVTVSKEEDSDAGTDAVRIHLNGLFYYFRVASKNGVPQFESTRLSTKATPYAFNKTSYNRYEGEGALSVSFVQEAVTEDGVTKAASPAPQTILSNIGSFTLLQASNRMSWPNEEFAPLVSPFFYADELYTFFVEPSLTETTVEKWQGYIHTEKSQRPRWNDFIEHPPHELKPVIPPKYNQVFITQPQLRPETMNSVSLYSIKPNADALTQPDIALQFGDAFIGAKGRIQETEQLSRVITSAGGSINMRNRGAR</sequence>
<dbReference type="EMBL" id="CP048209">
    <property type="protein sequence ID" value="QHT61334.1"/>
    <property type="molecule type" value="Genomic_DNA"/>
</dbReference>
<organism evidence="5 6">
    <name type="scientific">Paenibacillus lycopersici</name>
    <dbReference type="NCBI Taxonomy" id="2704462"/>
    <lineage>
        <taxon>Bacteria</taxon>
        <taxon>Bacillati</taxon>
        <taxon>Bacillota</taxon>
        <taxon>Bacilli</taxon>
        <taxon>Bacillales</taxon>
        <taxon>Paenibacillaceae</taxon>
        <taxon>Paenibacillus</taxon>
    </lineage>
</organism>
<dbReference type="Pfam" id="PF18413">
    <property type="entry name" value="Neuraminidase"/>
    <property type="match status" value="1"/>
</dbReference>
<keyword evidence="1" id="KW-0843">Virulence</keyword>
<dbReference type="Pfam" id="PF03538">
    <property type="entry name" value="VRP1"/>
    <property type="match status" value="1"/>
</dbReference>
<dbReference type="SUPFAM" id="SSF47090">
    <property type="entry name" value="PGBD-like"/>
    <property type="match status" value="2"/>
</dbReference>
<dbReference type="InterPro" id="IPR041079">
    <property type="entry name" value="Neuraminidase-like"/>
</dbReference>
<dbReference type="InterPro" id="IPR036366">
    <property type="entry name" value="PGBDSf"/>
</dbReference>
<keyword evidence="6" id="KW-1185">Reference proteome</keyword>
<dbReference type="InterPro" id="IPR018003">
    <property type="entry name" value="Insecticidal_toxin/plasmid_vir"/>
</dbReference>
<dbReference type="KEGG" id="plyc:GXP70_16130"/>
<protein>
    <recommendedName>
        <fullName evidence="7">Peptidoglycan binding-like domain-containing protein</fullName>
    </recommendedName>
</protein>
<dbReference type="RefSeq" id="WP_162357773.1">
    <property type="nucleotide sequence ID" value="NZ_CP048209.1"/>
</dbReference>
<evidence type="ECO:0000259" key="4">
    <source>
        <dbReference type="Pfam" id="PF20220"/>
    </source>
</evidence>
<evidence type="ECO:0000259" key="3">
    <source>
        <dbReference type="Pfam" id="PF18413"/>
    </source>
</evidence>
<evidence type="ECO:0000256" key="1">
    <source>
        <dbReference type="ARBA" id="ARBA00023026"/>
    </source>
</evidence>